<dbReference type="FunFam" id="1.10.3430.10:FF:000005">
    <property type="entry name" value="Ammonium transporter"/>
    <property type="match status" value="1"/>
</dbReference>
<dbReference type="InterPro" id="IPR002229">
    <property type="entry name" value="RhesusRHD"/>
</dbReference>
<dbReference type="Proteomes" id="UP000006727">
    <property type="component" value="Chromosome 5"/>
</dbReference>
<evidence type="ECO:0000313" key="10">
    <source>
        <dbReference type="EMBL" id="PNR53954.1"/>
    </source>
</evidence>
<feature type="transmembrane region" description="Helical" evidence="8">
    <location>
        <begin position="266"/>
        <end position="290"/>
    </location>
</feature>
<evidence type="ECO:0000256" key="7">
    <source>
        <dbReference type="ARBA" id="ARBA00023177"/>
    </source>
</evidence>
<protein>
    <recommendedName>
        <fullName evidence="8">Ammonium transporter</fullName>
    </recommendedName>
</protein>
<reference evidence="10 12" key="2">
    <citation type="journal article" date="2018" name="Plant J.">
        <title>The Physcomitrella patens chromosome-scale assembly reveals moss genome structure and evolution.</title>
        <authorList>
            <person name="Lang D."/>
            <person name="Ullrich K.K."/>
            <person name="Murat F."/>
            <person name="Fuchs J."/>
            <person name="Jenkins J."/>
            <person name="Haas F.B."/>
            <person name="Piednoel M."/>
            <person name="Gundlach H."/>
            <person name="Van Bel M."/>
            <person name="Meyberg R."/>
            <person name="Vives C."/>
            <person name="Morata J."/>
            <person name="Symeonidi A."/>
            <person name="Hiss M."/>
            <person name="Muchero W."/>
            <person name="Kamisugi Y."/>
            <person name="Saleh O."/>
            <person name="Blanc G."/>
            <person name="Decker E.L."/>
            <person name="van Gessel N."/>
            <person name="Grimwood J."/>
            <person name="Hayes R.D."/>
            <person name="Graham S.W."/>
            <person name="Gunter L.E."/>
            <person name="McDaniel S.F."/>
            <person name="Hoernstein S.N.W."/>
            <person name="Larsson A."/>
            <person name="Li F.W."/>
            <person name="Perroud P.F."/>
            <person name="Phillips J."/>
            <person name="Ranjan P."/>
            <person name="Rokshar D.S."/>
            <person name="Rothfels C.J."/>
            <person name="Schneider L."/>
            <person name="Shu S."/>
            <person name="Stevenson D.W."/>
            <person name="Thummler F."/>
            <person name="Tillich M."/>
            <person name="Villarreal Aguilar J.C."/>
            <person name="Widiez T."/>
            <person name="Wong G.K."/>
            <person name="Wymore A."/>
            <person name="Zhang Y."/>
            <person name="Zimmer A.D."/>
            <person name="Quatrano R.S."/>
            <person name="Mayer K.F.X."/>
            <person name="Goodstein D."/>
            <person name="Casacuberta J.M."/>
            <person name="Vandepoele K."/>
            <person name="Reski R."/>
            <person name="Cuming A.C."/>
            <person name="Tuskan G.A."/>
            <person name="Maumus F."/>
            <person name="Salse J."/>
            <person name="Schmutz J."/>
            <person name="Rensing S.A."/>
        </authorList>
    </citation>
    <scope>NUCLEOTIDE SEQUENCE [LARGE SCALE GENOMIC DNA]</scope>
    <source>
        <strain evidence="11 12">cv. Gransden 2004</strain>
    </source>
</reference>
<dbReference type="PANTHER" id="PTHR43029">
    <property type="entry name" value="AMMONIUM TRANSPORTER MEP2"/>
    <property type="match status" value="1"/>
</dbReference>
<dbReference type="PANTHER" id="PTHR43029:SF10">
    <property type="entry name" value="AMMONIUM TRANSPORTER MEP2"/>
    <property type="match status" value="1"/>
</dbReference>
<dbReference type="GeneID" id="112282136"/>
<dbReference type="GO" id="GO:0072488">
    <property type="term" value="P:ammonium transmembrane transport"/>
    <property type="evidence" value="ECO:0000318"/>
    <property type="project" value="GO_Central"/>
</dbReference>
<feature type="transmembrane region" description="Helical" evidence="8">
    <location>
        <begin position="240"/>
        <end position="260"/>
    </location>
</feature>
<dbReference type="OrthoDB" id="534912at2759"/>
<feature type="transmembrane region" description="Helical" evidence="8">
    <location>
        <begin position="36"/>
        <end position="58"/>
    </location>
</feature>
<dbReference type="InterPro" id="IPR024041">
    <property type="entry name" value="NH4_transpt_AmtB-like_dom"/>
</dbReference>
<accession>A0A2K1KJJ8</accession>
<evidence type="ECO:0000256" key="5">
    <source>
        <dbReference type="ARBA" id="ARBA00022989"/>
    </source>
</evidence>
<dbReference type="EMBL" id="ABEU02000005">
    <property type="protein sequence ID" value="PNR53954.1"/>
    <property type="molecule type" value="Genomic_DNA"/>
</dbReference>
<keyword evidence="4 8" id="KW-0812">Transmembrane</keyword>
<dbReference type="InterPro" id="IPR029020">
    <property type="entry name" value="Ammonium/urea_transptr"/>
</dbReference>
<keyword evidence="7 8" id="KW-0924">Ammonia transport</keyword>
<dbReference type="Gramene" id="Pp3c5_13670V3.2">
    <property type="protein sequence ID" value="Pp3c5_13670V3.2"/>
    <property type="gene ID" value="Pp3c5_13670"/>
</dbReference>
<proteinExistence type="inferred from homology"/>
<evidence type="ECO:0000256" key="3">
    <source>
        <dbReference type="ARBA" id="ARBA00022448"/>
    </source>
</evidence>
<dbReference type="GO" id="GO:0008519">
    <property type="term" value="F:ammonium channel activity"/>
    <property type="evidence" value="ECO:0000318"/>
    <property type="project" value="GO_Central"/>
</dbReference>
<dbReference type="SUPFAM" id="SSF111352">
    <property type="entry name" value="Ammonium transporter"/>
    <property type="match status" value="1"/>
</dbReference>
<dbReference type="AlphaFoldDB" id="A0A2K1KJJ8"/>
<dbReference type="GO" id="GO:0005886">
    <property type="term" value="C:plasma membrane"/>
    <property type="evidence" value="ECO:0000318"/>
    <property type="project" value="GO_Central"/>
</dbReference>
<gene>
    <name evidence="11" type="primary">LOC112282136</name>
    <name evidence="10" type="ORF">PHYPA_007629</name>
</gene>
<feature type="transmembrane region" description="Helical" evidence="8">
    <location>
        <begin position="414"/>
        <end position="439"/>
    </location>
</feature>
<feature type="transmembrane region" description="Helical" evidence="8">
    <location>
        <begin position="206"/>
        <end position="228"/>
    </location>
</feature>
<dbReference type="RefSeq" id="XP_024375173.1">
    <property type="nucleotide sequence ID" value="XM_024519405.2"/>
</dbReference>
<dbReference type="STRING" id="3218.A0A2K1KJJ8"/>
<feature type="transmembrane region" description="Helical" evidence="8">
    <location>
        <begin position="302"/>
        <end position="321"/>
    </location>
</feature>
<comment type="subcellular location">
    <subcellularLocation>
        <location evidence="8">Cell membrane</location>
        <topology evidence="8">Multi-pass membrane protein</topology>
    </subcellularLocation>
    <subcellularLocation>
        <location evidence="1">Membrane</location>
        <topology evidence="1">Multi-pass membrane protein</topology>
    </subcellularLocation>
</comment>
<evidence type="ECO:0000259" key="9">
    <source>
        <dbReference type="Pfam" id="PF00909"/>
    </source>
</evidence>
<dbReference type="InterPro" id="IPR018047">
    <property type="entry name" value="Ammonium_transpt_CS"/>
</dbReference>
<dbReference type="Gramene" id="Pp3c5_13670V3.1">
    <property type="protein sequence ID" value="Pp3c5_13670V3.1"/>
    <property type="gene ID" value="Pp3c5_13670"/>
</dbReference>
<evidence type="ECO:0000256" key="4">
    <source>
        <dbReference type="ARBA" id="ARBA00022692"/>
    </source>
</evidence>
<evidence type="ECO:0000256" key="6">
    <source>
        <dbReference type="ARBA" id="ARBA00023136"/>
    </source>
</evidence>
<evidence type="ECO:0000313" key="11">
    <source>
        <dbReference type="EnsemblPlants" id="Pp3c5_13670V3.1"/>
    </source>
</evidence>
<keyword evidence="5 8" id="KW-1133">Transmembrane helix</keyword>
<sequence>MAMPHRMIAESTSYVPSAYQNTGGVLPDWLNKGDNAWLLTASTLVGLQSMPGLVILYGSIVKKKWAVNSAFMALYAFAATLLCWVGWAYKMSFGDQLLPLWGKAGTTLRYTYLLSQAGMPSTIHLFKNGTQEASALTLNYGMANMVLFQFFFAAITIILLAGSVLGRMSFRAWMLFVPLWLTFSYTVGAFSVWGGGFLWQWGVIDYAGGYVIHVSSGVAGFVAAYWVGPRLPKDRERFPPNNMLLMLTGAGLLWMGWSGFNGGAPFSANIVSGLAVLNTHVCAATSLLTWTTLDVIIFGKPSVIGAVQGMMTGLVTITPAAGFVPGWAALIMGVLAGSIPWWTMMWLHKRWSLLQNVDDTLGVFHTHAVAGCLGGLCVGLFAEPELCTYMNLPVTNSNGLFYGGNGGVQVLKQIVGALFIIGWNIVVTTLIIFAVGMLMPLRMSEEHLLVGDDAEHGEEAYALWGDGEKFDVSRHARSADSYEMEQSHHGPRPDRNAILHI</sequence>
<comment type="similarity">
    <text evidence="2 8">Belongs to the ammonia transporter channel (TC 1.A.11.2) family.</text>
</comment>
<evidence type="ECO:0000256" key="8">
    <source>
        <dbReference type="RuleBase" id="RU362002"/>
    </source>
</evidence>
<reference evidence="10 12" key="1">
    <citation type="journal article" date="2008" name="Science">
        <title>The Physcomitrella genome reveals evolutionary insights into the conquest of land by plants.</title>
        <authorList>
            <person name="Rensing S."/>
            <person name="Lang D."/>
            <person name="Zimmer A."/>
            <person name="Terry A."/>
            <person name="Salamov A."/>
            <person name="Shapiro H."/>
            <person name="Nishiyama T."/>
            <person name="Perroud P.-F."/>
            <person name="Lindquist E."/>
            <person name="Kamisugi Y."/>
            <person name="Tanahashi T."/>
            <person name="Sakakibara K."/>
            <person name="Fujita T."/>
            <person name="Oishi K."/>
            <person name="Shin-I T."/>
            <person name="Kuroki Y."/>
            <person name="Toyoda A."/>
            <person name="Suzuki Y."/>
            <person name="Hashimoto A."/>
            <person name="Yamaguchi K."/>
            <person name="Sugano A."/>
            <person name="Kohara Y."/>
            <person name="Fujiyama A."/>
            <person name="Anterola A."/>
            <person name="Aoki S."/>
            <person name="Ashton N."/>
            <person name="Barbazuk W.B."/>
            <person name="Barker E."/>
            <person name="Bennetzen J."/>
            <person name="Bezanilla M."/>
            <person name="Blankenship R."/>
            <person name="Cho S.H."/>
            <person name="Dutcher S."/>
            <person name="Estelle M."/>
            <person name="Fawcett J.A."/>
            <person name="Gundlach H."/>
            <person name="Hanada K."/>
            <person name="Heyl A."/>
            <person name="Hicks K.A."/>
            <person name="Hugh J."/>
            <person name="Lohr M."/>
            <person name="Mayer K."/>
            <person name="Melkozernov A."/>
            <person name="Murata T."/>
            <person name="Nelson D."/>
            <person name="Pils B."/>
            <person name="Prigge M."/>
            <person name="Reiss B."/>
            <person name="Renner T."/>
            <person name="Rombauts S."/>
            <person name="Rushton P."/>
            <person name="Sanderfoot A."/>
            <person name="Schween G."/>
            <person name="Shiu S.-H."/>
            <person name="Stueber K."/>
            <person name="Theodoulou F.L."/>
            <person name="Tu H."/>
            <person name="Van de Peer Y."/>
            <person name="Verrier P.J."/>
            <person name="Waters E."/>
            <person name="Wood A."/>
            <person name="Yang L."/>
            <person name="Cove D."/>
            <person name="Cuming A."/>
            <person name="Hasebe M."/>
            <person name="Lucas S."/>
            <person name="Mishler D.B."/>
            <person name="Reski R."/>
            <person name="Grigoriev I."/>
            <person name="Quatrano R.S."/>
            <person name="Boore J.L."/>
        </authorList>
    </citation>
    <scope>NUCLEOTIDE SEQUENCE [LARGE SCALE GENOMIC DNA]</scope>
    <source>
        <strain evidence="11 12">cv. Gransden 2004</strain>
    </source>
</reference>
<dbReference type="OMA" id="TEHGWHT"/>
<dbReference type="PROSITE" id="PS01219">
    <property type="entry name" value="AMMONIUM_TRANSP"/>
    <property type="match status" value="1"/>
</dbReference>
<keyword evidence="12" id="KW-1185">Reference proteome</keyword>
<feature type="transmembrane region" description="Helical" evidence="8">
    <location>
        <begin position="70"/>
        <end position="89"/>
    </location>
</feature>
<evidence type="ECO:0000256" key="1">
    <source>
        <dbReference type="ARBA" id="ARBA00004141"/>
    </source>
</evidence>
<reference evidence="11" key="3">
    <citation type="submission" date="2020-12" db="UniProtKB">
        <authorList>
            <consortium name="EnsemblPlants"/>
        </authorList>
    </citation>
    <scope>IDENTIFICATION</scope>
</reference>
<evidence type="ECO:0000256" key="2">
    <source>
        <dbReference type="ARBA" id="ARBA00005887"/>
    </source>
</evidence>
<feature type="transmembrane region" description="Helical" evidence="8">
    <location>
        <begin position="146"/>
        <end position="165"/>
    </location>
</feature>
<dbReference type="InterPro" id="IPR001905">
    <property type="entry name" value="Ammonium_transpt"/>
</dbReference>
<keyword evidence="3 8" id="KW-0813">Transport</keyword>
<dbReference type="EnsemblPlants" id="Pp3c5_13670V3.2">
    <property type="protein sequence ID" value="Pp3c5_13670V3.2"/>
    <property type="gene ID" value="Pp3c5_13670"/>
</dbReference>
<dbReference type="PRINTS" id="PR00342">
    <property type="entry name" value="RHESUSRHD"/>
</dbReference>
<dbReference type="PaxDb" id="3218-PP1S297_9V6.1"/>
<dbReference type="NCBIfam" id="TIGR00836">
    <property type="entry name" value="amt"/>
    <property type="match status" value="1"/>
</dbReference>
<name>A0A2K1KJJ8_PHYPA</name>
<evidence type="ECO:0000313" key="12">
    <source>
        <dbReference type="Proteomes" id="UP000006727"/>
    </source>
</evidence>
<dbReference type="EnsemblPlants" id="Pp3c5_13670V3.1">
    <property type="protein sequence ID" value="Pp3c5_13670V3.1"/>
    <property type="gene ID" value="Pp3c5_13670"/>
</dbReference>
<keyword evidence="6 8" id="KW-0472">Membrane</keyword>
<organism evidence="10">
    <name type="scientific">Physcomitrium patens</name>
    <name type="common">Spreading-leaved earth moss</name>
    <name type="synonym">Physcomitrella patens</name>
    <dbReference type="NCBI Taxonomy" id="3218"/>
    <lineage>
        <taxon>Eukaryota</taxon>
        <taxon>Viridiplantae</taxon>
        <taxon>Streptophyta</taxon>
        <taxon>Embryophyta</taxon>
        <taxon>Bryophyta</taxon>
        <taxon>Bryophytina</taxon>
        <taxon>Bryopsida</taxon>
        <taxon>Funariidae</taxon>
        <taxon>Funariales</taxon>
        <taxon>Funariaceae</taxon>
        <taxon>Physcomitrium</taxon>
    </lineage>
</organism>
<feature type="domain" description="Ammonium transporter AmtB-like" evidence="9">
    <location>
        <begin position="36"/>
        <end position="461"/>
    </location>
</feature>
<dbReference type="Pfam" id="PF00909">
    <property type="entry name" value="Ammonium_transp"/>
    <property type="match status" value="1"/>
</dbReference>
<dbReference type="Gene3D" id="1.10.3430.10">
    <property type="entry name" value="Ammonium transporter AmtB like domains"/>
    <property type="match status" value="1"/>
</dbReference>
<feature type="transmembrane region" description="Helical" evidence="8">
    <location>
        <begin position="327"/>
        <end position="348"/>
    </location>
</feature>
<feature type="transmembrane region" description="Helical" evidence="8">
    <location>
        <begin position="360"/>
        <end position="382"/>
    </location>
</feature>
<feature type="transmembrane region" description="Helical" evidence="8">
    <location>
        <begin position="172"/>
        <end position="194"/>
    </location>
</feature>